<accession>A0A1I1QMV9</accession>
<dbReference type="Proteomes" id="UP000182258">
    <property type="component" value="Unassembled WGS sequence"/>
</dbReference>
<evidence type="ECO:0000313" key="4">
    <source>
        <dbReference type="Proteomes" id="UP000182258"/>
    </source>
</evidence>
<reference evidence="3 4" key="1">
    <citation type="submission" date="2016-10" db="EMBL/GenBank/DDBJ databases">
        <authorList>
            <person name="de Groot N.N."/>
        </authorList>
    </citation>
    <scope>NUCLEOTIDE SEQUENCE [LARGE SCALE GENOMIC DNA]</scope>
    <source>
        <strain evidence="3 4">CGMCC 1.10210</strain>
    </source>
</reference>
<dbReference type="InterPro" id="IPR011006">
    <property type="entry name" value="CheY-like_superfamily"/>
</dbReference>
<sequence length="132" mass="14353">MNRARPPQILGPGLTPIILILQNERLYADYLEQMFIELGFTVGGAFCTAGDAKRWLVDHEPDVAVIDAEVQDGDCIELARRLKAHHVPFVVYSTVTPVGKPAHPLLNTGDFLKKPANQTALLASVKGALHAS</sequence>
<feature type="modified residue" description="4-aspartylphosphate" evidence="1">
    <location>
        <position position="67"/>
    </location>
</feature>
<dbReference type="AlphaFoldDB" id="A0A1I1QMV9"/>
<gene>
    <name evidence="3" type="ORF">SAMN04488059_13114</name>
</gene>
<dbReference type="STRING" id="728005.SAMN04488059_13114"/>
<keyword evidence="1" id="KW-0597">Phosphoprotein</keyword>
<proteinExistence type="predicted"/>
<organism evidence="3 4">
    <name type="scientific">Devosia psychrophila</name>
    <dbReference type="NCBI Taxonomy" id="728005"/>
    <lineage>
        <taxon>Bacteria</taxon>
        <taxon>Pseudomonadati</taxon>
        <taxon>Pseudomonadota</taxon>
        <taxon>Alphaproteobacteria</taxon>
        <taxon>Hyphomicrobiales</taxon>
        <taxon>Devosiaceae</taxon>
        <taxon>Devosia</taxon>
    </lineage>
</organism>
<dbReference type="Gene3D" id="3.40.50.2300">
    <property type="match status" value="1"/>
</dbReference>
<name>A0A1I1QMV9_9HYPH</name>
<evidence type="ECO:0000313" key="3">
    <source>
        <dbReference type="EMBL" id="SFD23446.1"/>
    </source>
</evidence>
<dbReference type="SUPFAM" id="SSF52172">
    <property type="entry name" value="CheY-like"/>
    <property type="match status" value="1"/>
</dbReference>
<evidence type="ECO:0000256" key="1">
    <source>
        <dbReference type="PROSITE-ProRule" id="PRU00169"/>
    </source>
</evidence>
<protein>
    <submittedName>
        <fullName evidence="3">Response regulator receiver domain-containing protein</fullName>
    </submittedName>
</protein>
<dbReference type="PROSITE" id="PS50110">
    <property type="entry name" value="RESPONSE_REGULATORY"/>
    <property type="match status" value="1"/>
</dbReference>
<dbReference type="EMBL" id="FOMB01000031">
    <property type="protein sequence ID" value="SFD23446.1"/>
    <property type="molecule type" value="Genomic_DNA"/>
</dbReference>
<evidence type="ECO:0000259" key="2">
    <source>
        <dbReference type="PROSITE" id="PS50110"/>
    </source>
</evidence>
<dbReference type="InterPro" id="IPR001789">
    <property type="entry name" value="Sig_transdc_resp-reg_receiver"/>
</dbReference>
<dbReference type="Pfam" id="PF00072">
    <property type="entry name" value="Response_reg"/>
    <property type="match status" value="1"/>
</dbReference>
<dbReference type="GO" id="GO:0000160">
    <property type="term" value="P:phosphorelay signal transduction system"/>
    <property type="evidence" value="ECO:0007669"/>
    <property type="project" value="InterPro"/>
</dbReference>
<feature type="domain" description="Response regulatory" evidence="2">
    <location>
        <begin position="17"/>
        <end position="129"/>
    </location>
</feature>